<organism evidence="1 2">
    <name type="scientific">Rubritalea squalenifaciens DSM 18772</name>
    <dbReference type="NCBI Taxonomy" id="1123071"/>
    <lineage>
        <taxon>Bacteria</taxon>
        <taxon>Pseudomonadati</taxon>
        <taxon>Verrucomicrobiota</taxon>
        <taxon>Verrucomicrobiia</taxon>
        <taxon>Verrucomicrobiales</taxon>
        <taxon>Rubritaleaceae</taxon>
        <taxon>Rubritalea</taxon>
    </lineage>
</organism>
<evidence type="ECO:0000313" key="1">
    <source>
        <dbReference type="EMBL" id="SHJ83429.1"/>
    </source>
</evidence>
<dbReference type="Proteomes" id="UP000184510">
    <property type="component" value="Unassembled WGS sequence"/>
</dbReference>
<proteinExistence type="predicted"/>
<keyword evidence="2" id="KW-1185">Reference proteome</keyword>
<sequence>MERLIPTKFFNKIMRDEYKAALFKWVENSILDVWKGAKLRSKDRAKNALTFWKHCSDPDLWMFVKVRVDSLAESFSCEIGWNSIQKIEAPDFMDSRSLDFDGSAYELGHHAFGLKLLTEGNDGCWYLFTLEEQSQIEYIMGLSGDVTDAQVQERLMPHVSDFLTQLESNGLPYLEWVCSKKLGS</sequence>
<dbReference type="InParanoid" id="A0A1M6MIX1"/>
<accession>A0A1M6MIX1</accession>
<reference evidence="1 2" key="1">
    <citation type="submission" date="2016-11" db="EMBL/GenBank/DDBJ databases">
        <authorList>
            <person name="Jaros S."/>
            <person name="Januszkiewicz K."/>
            <person name="Wedrychowicz H."/>
        </authorList>
    </citation>
    <scope>NUCLEOTIDE SEQUENCE [LARGE SCALE GENOMIC DNA]</scope>
    <source>
        <strain evidence="1 2">DSM 18772</strain>
    </source>
</reference>
<evidence type="ECO:0000313" key="2">
    <source>
        <dbReference type="Proteomes" id="UP000184510"/>
    </source>
</evidence>
<dbReference type="STRING" id="1123071.SAMN02745181_2751"/>
<dbReference type="AlphaFoldDB" id="A0A1M6MIX1"/>
<gene>
    <name evidence="1" type="ORF">SAMN02745181_2751</name>
</gene>
<name>A0A1M6MIX1_9BACT</name>
<protein>
    <submittedName>
        <fullName evidence="1">Uncharacterized protein</fullName>
    </submittedName>
</protein>
<dbReference type="EMBL" id="FQYR01000004">
    <property type="protein sequence ID" value="SHJ83429.1"/>
    <property type="molecule type" value="Genomic_DNA"/>
</dbReference>